<reference evidence="2 3" key="1">
    <citation type="submission" date="2019-08" db="EMBL/GenBank/DDBJ databases">
        <title>Arthrobacter sp. nov., isolated from plateau pika and Tibetan wild ass.</title>
        <authorList>
            <person name="Ge Y."/>
        </authorList>
    </citation>
    <scope>NUCLEOTIDE SEQUENCE [LARGE SCALE GENOMIC DNA]</scope>
    <source>
        <strain evidence="2 3">785</strain>
    </source>
</reference>
<keyword evidence="1" id="KW-1133">Transmembrane helix</keyword>
<sequence>MSWTDERPAWLPPIPSPHRGQTRIVLGMVLVCAAMLICLVVAAFGALLSMYVLWPLAGGLLLLMSGLLSRRRGV</sequence>
<dbReference type="AlphaFoldDB" id="A0A5N6MSX1"/>
<accession>A0A5N6MSX1</accession>
<feature type="transmembrane region" description="Helical" evidence="1">
    <location>
        <begin position="24"/>
        <end position="45"/>
    </location>
</feature>
<gene>
    <name evidence="2" type="ORF">GD627_02550</name>
</gene>
<keyword evidence="3" id="KW-1185">Reference proteome</keyword>
<evidence type="ECO:0000313" key="2">
    <source>
        <dbReference type="EMBL" id="KAD4059976.1"/>
    </source>
</evidence>
<feature type="transmembrane region" description="Helical" evidence="1">
    <location>
        <begin position="51"/>
        <end position="69"/>
    </location>
</feature>
<keyword evidence="1" id="KW-0472">Membrane</keyword>
<dbReference type="RefSeq" id="WP_152271221.1">
    <property type="nucleotide sequence ID" value="NZ_VTFX01000001.1"/>
</dbReference>
<evidence type="ECO:0000256" key="1">
    <source>
        <dbReference type="SAM" id="Phobius"/>
    </source>
</evidence>
<protein>
    <submittedName>
        <fullName evidence="2">Uncharacterized protein</fullName>
    </submittedName>
</protein>
<comment type="caution">
    <text evidence="2">The sequence shown here is derived from an EMBL/GenBank/DDBJ whole genome shotgun (WGS) entry which is preliminary data.</text>
</comment>
<dbReference type="EMBL" id="VTFX01000001">
    <property type="protein sequence ID" value="KAD4059976.1"/>
    <property type="molecule type" value="Genomic_DNA"/>
</dbReference>
<name>A0A5N6MSX1_9MICC</name>
<organism evidence="2 3">
    <name type="scientific">Arthrobacter yangruifuii</name>
    <dbReference type="NCBI Taxonomy" id="2606616"/>
    <lineage>
        <taxon>Bacteria</taxon>
        <taxon>Bacillati</taxon>
        <taxon>Actinomycetota</taxon>
        <taxon>Actinomycetes</taxon>
        <taxon>Micrococcales</taxon>
        <taxon>Micrococcaceae</taxon>
        <taxon>Arthrobacter</taxon>
    </lineage>
</organism>
<keyword evidence="1" id="KW-0812">Transmembrane</keyword>
<proteinExistence type="predicted"/>
<evidence type="ECO:0000313" key="3">
    <source>
        <dbReference type="Proteomes" id="UP000326852"/>
    </source>
</evidence>
<dbReference type="Proteomes" id="UP000326852">
    <property type="component" value="Unassembled WGS sequence"/>
</dbReference>